<keyword evidence="2" id="KW-1185">Reference proteome</keyword>
<dbReference type="EnsemblMetazoa" id="GPAI024450-RA">
    <property type="protein sequence ID" value="GPAI024450-PA"/>
    <property type="gene ID" value="GPAI024450"/>
</dbReference>
<dbReference type="Proteomes" id="UP000092445">
    <property type="component" value="Unassembled WGS sequence"/>
</dbReference>
<evidence type="ECO:0000313" key="2">
    <source>
        <dbReference type="Proteomes" id="UP000092445"/>
    </source>
</evidence>
<dbReference type="STRING" id="7398.A0A1A9ZTI8"/>
<reference evidence="2" key="1">
    <citation type="submission" date="2014-03" db="EMBL/GenBank/DDBJ databases">
        <authorList>
            <person name="Aksoy S."/>
            <person name="Warren W."/>
            <person name="Wilson R.K."/>
        </authorList>
    </citation>
    <scope>NUCLEOTIDE SEQUENCE [LARGE SCALE GENOMIC DNA]</scope>
    <source>
        <strain evidence="2">IAEA</strain>
    </source>
</reference>
<accession>A0A1A9ZTI8</accession>
<evidence type="ECO:0000313" key="1">
    <source>
        <dbReference type="EnsemblMetazoa" id="GPAI024450-PA"/>
    </source>
</evidence>
<reference evidence="1" key="2">
    <citation type="submission" date="2020-05" db="UniProtKB">
        <authorList>
            <consortium name="EnsemblMetazoa"/>
        </authorList>
    </citation>
    <scope>IDENTIFICATION</scope>
    <source>
        <strain evidence="1">IAEA</strain>
    </source>
</reference>
<proteinExistence type="predicted"/>
<sequence>MQRRMSVTIREYKFFRSFSQKFENWPKRKAEALWRKMRERKIAEIKVFRSKAADHSLSKSALNNNKYKILPVAVSEKFTPIIFIIISIEQVRNQDSSGQRSPKTHVHENSYASLIGLIRLS</sequence>
<organism evidence="1 2">
    <name type="scientific">Glossina pallidipes</name>
    <name type="common">Tsetse fly</name>
    <dbReference type="NCBI Taxonomy" id="7398"/>
    <lineage>
        <taxon>Eukaryota</taxon>
        <taxon>Metazoa</taxon>
        <taxon>Ecdysozoa</taxon>
        <taxon>Arthropoda</taxon>
        <taxon>Hexapoda</taxon>
        <taxon>Insecta</taxon>
        <taxon>Pterygota</taxon>
        <taxon>Neoptera</taxon>
        <taxon>Endopterygota</taxon>
        <taxon>Diptera</taxon>
        <taxon>Brachycera</taxon>
        <taxon>Muscomorpha</taxon>
        <taxon>Hippoboscoidea</taxon>
        <taxon>Glossinidae</taxon>
        <taxon>Glossina</taxon>
    </lineage>
</organism>
<protein>
    <submittedName>
        <fullName evidence="1">Uncharacterized protein</fullName>
    </submittedName>
</protein>
<name>A0A1A9ZTI8_GLOPL</name>
<dbReference type="AlphaFoldDB" id="A0A1A9ZTI8"/>
<dbReference type="VEuPathDB" id="VectorBase:GPAI024450"/>